<feature type="signal peptide" evidence="1">
    <location>
        <begin position="1"/>
        <end position="22"/>
    </location>
</feature>
<evidence type="ECO:0000256" key="1">
    <source>
        <dbReference type="SAM" id="SignalP"/>
    </source>
</evidence>
<evidence type="ECO:0000313" key="3">
    <source>
        <dbReference type="Proteomes" id="UP000016922"/>
    </source>
</evidence>
<dbReference type="KEGG" id="glz:GLAREA_11018"/>
<keyword evidence="3" id="KW-1185">Reference proteome</keyword>
<dbReference type="GeneID" id="19470060"/>
<keyword evidence="1" id="KW-0732">Signal</keyword>
<gene>
    <name evidence="2" type="ORF">GLAREA_11018</name>
</gene>
<name>S3DE11_GLAL2</name>
<evidence type="ECO:0000313" key="2">
    <source>
        <dbReference type="EMBL" id="EPE35319.1"/>
    </source>
</evidence>
<dbReference type="Proteomes" id="UP000016922">
    <property type="component" value="Unassembled WGS sequence"/>
</dbReference>
<sequence length="72" mass="7236">MLVTVIVILCEASVAVLDFGHAEDIDQAVPAVPAVPCVPTPVQWTPGISGIAVGVKDERVGAGVVNGYAGPV</sequence>
<accession>S3DE11</accession>
<feature type="chain" id="PRO_5004508281" evidence="1">
    <location>
        <begin position="23"/>
        <end position="72"/>
    </location>
</feature>
<dbReference type="RefSeq" id="XP_008077398.1">
    <property type="nucleotide sequence ID" value="XM_008079207.1"/>
</dbReference>
<dbReference type="EMBL" id="KE145354">
    <property type="protein sequence ID" value="EPE35319.1"/>
    <property type="molecule type" value="Genomic_DNA"/>
</dbReference>
<protein>
    <submittedName>
        <fullName evidence="2">Uncharacterized protein</fullName>
    </submittedName>
</protein>
<dbReference type="AlphaFoldDB" id="S3DE11"/>
<reference evidence="2 3" key="1">
    <citation type="journal article" date="2013" name="BMC Genomics">
        <title>Genomics-driven discovery of the pneumocandin biosynthetic gene cluster in the fungus Glarea lozoyensis.</title>
        <authorList>
            <person name="Chen L."/>
            <person name="Yue Q."/>
            <person name="Zhang X."/>
            <person name="Xiang M."/>
            <person name="Wang C."/>
            <person name="Li S."/>
            <person name="Che Y."/>
            <person name="Ortiz-Lopez F.J."/>
            <person name="Bills G.F."/>
            <person name="Liu X."/>
            <person name="An Z."/>
        </authorList>
    </citation>
    <scope>NUCLEOTIDE SEQUENCE [LARGE SCALE GENOMIC DNA]</scope>
    <source>
        <strain evidence="3">ATCC 20868 / MF5171</strain>
    </source>
</reference>
<dbReference type="HOGENOM" id="CLU_2722452_0_0_1"/>
<proteinExistence type="predicted"/>
<organism evidence="2 3">
    <name type="scientific">Glarea lozoyensis (strain ATCC 20868 / MF5171)</name>
    <dbReference type="NCBI Taxonomy" id="1116229"/>
    <lineage>
        <taxon>Eukaryota</taxon>
        <taxon>Fungi</taxon>
        <taxon>Dikarya</taxon>
        <taxon>Ascomycota</taxon>
        <taxon>Pezizomycotina</taxon>
        <taxon>Leotiomycetes</taxon>
        <taxon>Helotiales</taxon>
        <taxon>Helotiaceae</taxon>
        <taxon>Glarea</taxon>
    </lineage>
</organism>